<evidence type="ECO:0000313" key="1">
    <source>
        <dbReference type="EMBL" id="VEL27471.1"/>
    </source>
</evidence>
<evidence type="ECO:0000313" key="2">
    <source>
        <dbReference type="Proteomes" id="UP000784294"/>
    </source>
</evidence>
<organism evidence="1 2">
    <name type="scientific">Protopolystoma xenopodis</name>
    <dbReference type="NCBI Taxonomy" id="117903"/>
    <lineage>
        <taxon>Eukaryota</taxon>
        <taxon>Metazoa</taxon>
        <taxon>Spiralia</taxon>
        <taxon>Lophotrochozoa</taxon>
        <taxon>Platyhelminthes</taxon>
        <taxon>Monogenea</taxon>
        <taxon>Polyopisthocotylea</taxon>
        <taxon>Polystomatidea</taxon>
        <taxon>Polystomatidae</taxon>
        <taxon>Protopolystoma</taxon>
    </lineage>
</organism>
<protein>
    <submittedName>
        <fullName evidence="1">Uncharacterized protein</fullName>
    </submittedName>
</protein>
<accession>A0A3S5BKC1</accession>
<dbReference type="EMBL" id="CAAALY010087495">
    <property type="protein sequence ID" value="VEL27471.1"/>
    <property type="molecule type" value="Genomic_DNA"/>
</dbReference>
<gene>
    <name evidence="1" type="ORF">PXEA_LOCUS20911</name>
</gene>
<dbReference type="Proteomes" id="UP000784294">
    <property type="component" value="Unassembled WGS sequence"/>
</dbReference>
<sequence length="122" mass="13453">MYRDCGCSDRRFPQNSAPCNRFFIGSLLPKPRHLIARTGQWLDQQSSGQIGLPNGDDQVQFDRTSITGCCSDGHVQPTQPGTVRSAFRFPPVRPPTLSLPHVRSPSLLSRVLAVEVVVEPTP</sequence>
<keyword evidence="2" id="KW-1185">Reference proteome</keyword>
<proteinExistence type="predicted"/>
<comment type="caution">
    <text evidence="1">The sequence shown here is derived from an EMBL/GenBank/DDBJ whole genome shotgun (WGS) entry which is preliminary data.</text>
</comment>
<name>A0A3S5BKC1_9PLAT</name>
<reference evidence="1" key="1">
    <citation type="submission" date="2018-11" db="EMBL/GenBank/DDBJ databases">
        <authorList>
            <consortium name="Pathogen Informatics"/>
        </authorList>
    </citation>
    <scope>NUCLEOTIDE SEQUENCE</scope>
</reference>
<dbReference type="AlphaFoldDB" id="A0A3S5BKC1"/>